<evidence type="ECO:0000313" key="3">
    <source>
        <dbReference type="Proteomes" id="UP001177003"/>
    </source>
</evidence>
<dbReference type="EMBL" id="OX465080">
    <property type="protein sequence ID" value="CAI9281943.1"/>
    <property type="molecule type" value="Genomic_DNA"/>
</dbReference>
<dbReference type="Proteomes" id="UP001177003">
    <property type="component" value="Chromosome 4"/>
</dbReference>
<reference evidence="2" key="1">
    <citation type="submission" date="2023-04" db="EMBL/GenBank/DDBJ databases">
        <authorList>
            <person name="Vijverberg K."/>
            <person name="Xiong W."/>
            <person name="Schranz E."/>
        </authorList>
    </citation>
    <scope>NUCLEOTIDE SEQUENCE</scope>
</reference>
<proteinExistence type="predicted"/>
<protein>
    <submittedName>
        <fullName evidence="2">Uncharacterized protein</fullName>
    </submittedName>
</protein>
<evidence type="ECO:0000256" key="1">
    <source>
        <dbReference type="SAM" id="MobiDB-lite"/>
    </source>
</evidence>
<sequence>MQQGTRNHAPNDLSLGVQQTNRGSTSTFDALDAIKVLVDDIDCRYENFPVPMMTKEVVNLQKVVGTLILWLGIEIILAKEQRTKKQIPSTSLVPTNVRVGTNKNIPNQPASKARPIEYLHDYLKTNPLVNIVANSGILEVGTYDFSVTSEEYFR</sequence>
<accession>A0AA35YXP0</accession>
<organism evidence="2 3">
    <name type="scientific">Lactuca saligna</name>
    <name type="common">Willowleaf lettuce</name>
    <dbReference type="NCBI Taxonomy" id="75948"/>
    <lineage>
        <taxon>Eukaryota</taxon>
        <taxon>Viridiplantae</taxon>
        <taxon>Streptophyta</taxon>
        <taxon>Embryophyta</taxon>
        <taxon>Tracheophyta</taxon>
        <taxon>Spermatophyta</taxon>
        <taxon>Magnoliopsida</taxon>
        <taxon>eudicotyledons</taxon>
        <taxon>Gunneridae</taxon>
        <taxon>Pentapetalae</taxon>
        <taxon>asterids</taxon>
        <taxon>campanulids</taxon>
        <taxon>Asterales</taxon>
        <taxon>Asteraceae</taxon>
        <taxon>Cichorioideae</taxon>
        <taxon>Cichorieae</taxon>
        <taxon>Lactucinae</taxon>
        <taxon>Lactuca</taxon>
    </lineage>
</organism>
<feature type="region of interest" description="Disordered" evidence="1">
    <location>
        <begin position="1"/>
        <end position="22"/>
    </location>
</feature>
<evidence type="ECO:0000313" key="2">
    <source>
        <dbReference type="EMBL" id="CAI9281943.1"/>
    </source>
</evidence>
<dbReference type="AlphaFoldDB" id="A0AA35YXP0"/>
<gene>
    <name evidence="2" type="ORF">LSALG_LOCUS21609</name>
</gene>
<name>A0AA35YXP0_LACSI</name>
<keyword evidence="3" id="KW-1185">Reference proteome</keyword>